<dbReference type="InterPro" id="IPR014718">
    <property type="entry name" value="GH-type_carb-bd"/>
</dbReference>
<dbReference type="NCBIfam" id="NF008277">
    <property type="entry name" value="PRK11055.1"/>
    <property type="match status" value="1"/>
</dbReference>
<keyword evidence="10" id="KW-1185">Reference proteome</keyword>
<evidence type="ECO:0000256" key="7">
    <source>
        <dbReference type="ARBA" id="ARBA00023277"/>
    </source>
</evidence>
<organism evidence="9 10">
    <name type="scientific">Fodinicola feengrottensis</name>
    <dbReference type="NCBI Taxonomy" id="435914"/>
    <lineage>
        <taxon>Bacteria</taxon>
        <taxon>Bacillati</taxon>
        <taxon>Actinomycetota</taxon>
        <taxon>Actinomycetes</taxon>
        <taxon>Mycobacteriales</taxon>
        <taxon>Fodinicola</taxon>
    </lineage>
</organism>
<evidence type="ECO:0000256" key="1">
    <source>
        <dbReference type="ARBA" id="ARBA00001614"/>
    </source>
</evidence>
<dbReference type="PANTHER" id="PTHR10091:SF0">
    <property type="entry name" value="GALACTOSE MUTAROTASE"/>
    <property type="match status" value="1"/>
</dbReference>
<protein>
    <recommendedName>
        <fullName evidence="5 8">Aldose 1-epimerase</fullName>
        <ecNumber evidence="4 8">5.1.3.3</ecNumber>
    </recommendedName>
</protein>
<dbReference type="PROSITE" id="PS00545">
    <property type="entry name" value="ALDOSE_1_EPIMERASE"/>
    <property type="match status" value="1"/>
</dbReference>
<dbReference type="Pfam" id="PF01263">
    <property type="entry name" value="Aldose_epim"/>
    <property type="match status" value="1"/>
</dbReference>
<dbReference type="Gene3D" id="2.70.98.10">
    <property type="match status" value="1"/>
</dbReference>
<evidence type="ECO:0000256" key="5">
    <source>
        <dbReference type="ARBA" id="ARBA00014165"/>
    </source>
</evidence>
<dbReference type="InterPro" id="IPR015443">
    <property type="entry name" value="Aldose_1-epimerase"/>
</dbReference>
<evidence type="ECO:0000256" key="4">
    <source>
        <dbReference type="ARBA" id="ARBA00013185"/>
    </source>
</evidence>
<gene>
    <name evidence="9" type="ORF">GCM10009765_70970</name>
</gene>
<accession>A0ABN2IU88</accession>
<dbReference type="InterPro" id="IPR008183">
    <property type="entry name" value="Aldose_1/G6P_1-epimerase"/>
</dbReference>
<dbReference type="EMBL" id="BAAANY010000037">
    <property type="protein sequence ID" value="GAA1711572.1"/>
    <property type="molecule type" value="Genomic_DNA"/>
</dbReference>
<comment type="caution">
    <text evidence="9">The sequence shown here is derived from an EMBL/GenBank/DDBJ whole genome shotgun (WGS) entry which is preliminary data.</text>
</comment>
<evidence type="ECO:0000256" key="6">
    <source>
        <dbReference type="ARBA" id="ARBA00023235"/>
    </source>
</evidence>
<dbReference type="InterPro" id="IPR011013">
    <property type="entry name" value="Gal_mutarotase_sf_dom"/>
</dbReference>
<name>A0ABN2IU88_9ACTN</name>
<evidence type="ECO:0000256" key="3">
    <source>
        <dbReference type="ARBA" id="ARBA00006206"/>
    </source>
</evidence>
<comment type="pathway">
    <text evidence="2 8">Carbohydrate metabolism; hexose metabolism.</text>
</comment>
<dbReference type="EC" id="5.1.3.3" evidence="4 8"/>
<keyword evidence="7 8" id="KW-0119">Carbohydrate metabolism</keyword>
<sequence length="378" mass="40293">MMGSTPAAAATAIPSSSALPTGGKLSISSEPFGSTTDGVAVERYTFGSAHGVQVQMLTYGATLQTITFGDRHGHRQSILLGLPTLANYIAESPYFGATIGRYGNRIAKGKFSIDGKSYQIPINNGENALHGGPIGFDKKVWKATVIKETSRVGVSFHYVSVDGEMGFPGNLDTTVEYTLNSANELTIGYHATTDKPTIVNLTNHAYFNLAGEGSGTVEGQILEVNANAFTPVDVNLIPTGDLPTVGGTPFDFRQAKPIGKDVRVGHPQILIGPGYDHNWVLNGYHGGKTSRQVVRAYDPASGRWLTCTTDQPGVQIYSGNFLNGAFTGLTGRTYRQGDAFTLETQHYPDSPNQPSFPSTVLRPGQVYATKTTYGFGVA</sequence>
<keyword evidence="6 8" id="KW-0413">Isomerase</keyword>
<dbReference type="PIRSF" id="PIRSF005096">
    <property type="entry name" value="GALM"/>
    <property type="match status" value="1"/>
</dbReference>
<dbReference type="PANTHER" id="PTHR10091">
    <property type="entry name" value="ALDOSE-1-EPIMERASE"/>
    <property type="match status" value="1"/>
</dbReference>
<dbReference type="CDD" id="cd09019">
    <property type="entry name" value="galactose_mutarotase_like"/>
    <property type="match status" value="1"/>
</dbReference>
<dbReference type="SUPFAM" id="SSF74650">
    <property type="entry name" value="Galactose mutarotase-like"/>
    <property type="match status" value="1"/>
</dbReference>
<evidence type="ECO:0000256" key="2">
    <source>
        <dbReference type="ARBA" id="ARBA00005028"/>
    </source>
</evidence>
<dbReference type="Proteomes" id="UP001500618">
    <property type="component" value="Unassembled WGS sequence"/>
</dbReference>
<comment type="catalytic activity">
    <reaction evidence="1 8">
        <text>alpha-D-glucose = beta-D-glucose</text>
        <dbReference type="Rhea" id="RHEA:10264"/>
        <dbReference type="ChEBI" id="CHEBI:15903"/>
        <dbReference type="ChEBI" id="CHEBI:17925"/>
        <dbReference type="EC" id="5.1.3.3"/>
    </reaction>
</comment>
<dbReference type="InterPro" id="IPR047215">
    <property type="entry name" value="Galactose_mutarotase-like"/>
</dbReference>
<evidence type="ECO:0000313" key="10">
    <source>
        <dbReference type="Proteomes" id="UP001500618"/>
    </source>
</evidence>
<reference evidence="9 10" key="1">
    <citation type="journal article" date="2019" name="Int. J. Syst. Evol. Microbiol.">
        <title>The Global Catalogue of Microorganisms (GCM) 10K type strain sequencing project: providing services to taxonomists for standard genome sequencing and annotation.</title>
        <authorList>
            <consortium name="The Broad Institute Genomics Platform"/>
            <consortium name="The Broad Institute Genome Sequencing Center for Infectious Disease"/>
            <person name="Wu L."/>
            <person name="Ma J."/>
        </authorList>
    </citation>
    <scope>NUCLEOTIDE SEQUENCE [LARGE SCALE GENOMIC DNA]</scope>
    <source>
        <strain evidence="9 10">JCM 14718</strain>
    </source>
</reference>
<proteinExistence type="inferred from homology"/>
<evidence type="ECO:0000313" key="9">
    <source>
        <dbReference type="EMBL" id="GAA1711572.1"/>
    </source>
</evidence>
<dbReference type="InterPro" id="IPR018052">
    <property type="entry name" value="Ald1_epimerase_CS"/>
</dbReference>
<evidence type="ECO:0000256" key="8">
    <source>
        <dbReference type="PIRNR" id="PIRNR005096"/>
    </source>
</evidence>
<comment type="similarity">
    <text evidence="3 8">Belongs to the aldose epimerase family.</text>
</comment>